<dbReference type="Proteomes" id="UP000179129">
    <property type="component" value="Unassembled WGS sequence"/>
</dbReference>
<dbReference type="AlphaFoldDB" id="A0A1F5YLR3"/>
<dbReference type="PANTHER" id="PTHR22990">
    <property type="entry name" value="F-BOX ONLY PROTEIN"/>
    <property type="match status" value="1"/>
</dbReference>
<dbReference type="InterPro" id="IPR006626">
    <property type="entry name" value="PbH1"/>
</dbReference>
<dbReference type="InterPro" id="IPR022441">
    <property type="entry name" value="Para_beta_helix_rpt-2"/>
</dbReference>
<keyword evidence="4" id="KW-0732">Signal</keyword>
<sequence length="438" mass="47352">MSTTLASLIATVFVFTALAATGCGPQEQAANSPAAAKTIRVAQSGQAEVIGADNIALQQAADMLKPGDTLVIGPGTYRMDNSLFIPCSDVVVRGTPGETILLKGPGPASKVVDGGDYGEDVLVLAEPEKFKPGMGISVGDDNYSGDWAITVTSIASMSGDTIRLKDRTLRDYDYETKNARVESKFPILCGIGVKNVTFEGITVDGNKAENPYFIDGCRGGAIYLYQSTDCTIRNCVARNYNGDGISFQITDNIQVQNCESYGNTNFGIHPGTGSPHAQISDSHFHNNDSIGFFLCWRVRYGHFTNNVIENNGNYGISIGHKDTDNLFANNTIRNNGFSGVYFRNETFKLSGHRNVFRNNTILDNGDAKRGYGVYVEPYAGDIVLENNRIGDDRQSGERSQRYGVYVVRGAGKVSLNDNRMEGNLSGEFLDENQPGGAK</sequence>
<dbReference type="Gene3D" id="2.160.20.10">
    <property type="entry name" value="Single-stranded right-handed beta-helix, Pectin lyase-like"/>
    <property type="match status" value="1"/>
</dbReference>
<name>A0A1F5YLR3_9BACT</name>
<accession>A0A1F5YLR3</accession>
<reference evidence="6 7" key="1">
    <citation type="journal article" date="2016" name="Nat. Commun.">
        <title>Thousands of microbial genomes shed light on interconnected biogeochemical processes in an aquifer system.</title>
        <authorList>
            <person name="Anantharaman K."/>
            <person name="Brown C.T."/>
            <person name="Hug L.A."/>
            <person name="Sharon I."/>
            <person name="Castelle C.J."/>
            <person name="Probst A.J."/>
            <person name="Thomas B.C."/>
            <person name="Singh A."/>
            <person name="Wilkins M.J."/>
            <person name="Karaoz U."/>
            <person name="Brodie E.L."/>
            <person name="Williams K.H."/>
            <person name="Hubbard S.S."/>
            <person name="Banfield J.F."/>
        </authorList>
    </citation>
    <scope>NUCLEOTIDE SEQUENCE [LARGE SCALE GENOMIC DNA]</scope>
</reference>
<evidence type="ECO:0000313" key="6">
    <source>
        <dbReference type="EMBL" id="OGG01085.1"/>
    </source>
</evidence>
<feature type="signal peptide" evidence="4">
    <location>
        <begin position="1"/>
        <end position="19"/>
    </location>
</feature>
<organism evidence="6 7">
    <name type="scientific">Candidatus Glassbacteria bacterium RIFCSPLOWO2_12_FULL_58_11</name>
    <dbReference type="NCBI Taxonomy" id="1817867"/>
    <lineage>
        <taxon>Bacteria</taxon>
        <taxon>Candidatus Glassiibacteriota</taxon>
    </lineage>
</organism>
<evidence type="ECO:0000256" key="3">
    <source>
        <dbReference type="ARBA" id="ARBA00022786"/>
    </source>
</evidence>
<keyword evidence="3" id="KW-0833">Ubl conjugation pathway</keyword>
<comment type="caution">
    <text evidence="6">The sequence shown here is derived from an EMBL/GenBank/DDBJ whole genome shotgun (WGS) entry which is preliminary data.</text>
</comment>
<feature type="domain" description="Right handed beta helix" evidence="5">
    <location>
        <begin position="201"/>
        <end position="344"/>
    </location>
</feature>
<evidence type="ECO:0000256" key="4">
    <source>
        <dbReference type="SAM" id="SignalP"/>
    </source>
</evidence>
<dbReference type="PANTHER" id="PTHR22990:SF15">
    <property type="entry name" value="F-BOX ONLY PROTEIN 10"/>
    <property type="match status" value="1"/>
</dbReference>
<dbReference type="EMBL" id="MFIX01000225">
    <property type="protein sequence ID" value="OGG01085.1"/>
    <property type="molecule type" value="Genomic_DNA"/>
</dbReference>
<evidence type="ECO:0000259" key="5">
    <source>
        <dbReference type="Pfam" id="PF13229"/>
    </source>
</evidence>
<dbReference type="SUPFAM" id="SSF51126">
    <property type="entry name" value="Pectin lyase-like"/>
    <property type="match status" value="1"/>
</dbReference>
<dbReference type="InterPro" id="IPR012334">
    <property type="entry name" value="Pectin_lyas_fold"/>
</dbReference>
<dbReference type="Pfam" id="PF13229">
    <property type="entry name" value="Beta_helix"/>
    <property type="match status" value="2"/>
</dbReference>
<dbReference type="InterPro" id="IPR051550">
    <property type="entry name" value="SCF-Subunits/Alg-Epimerases"/>
</dbReference>
<feature type="chain" id="PRO_5009522548" description="Right handed beta helix domain-containing protein" evidence="4">
    <location>
        <begin position="20"/>
        <end position="438"/>
    </location>
</feature>
<dbReference type="InterPro" id="IPR011050">
    <property type="entry name" value="Pectin_lyase_fold/virulence"/>
</dbReference>
<gene>
    <name evidence="6" type="ORF">A3F83_13580</name>
</gene>
<dbReference type="InterPro" id="IPR039448">
    <property type="entry name" value="Beta_helix"/>
</dbReference>
<dbReference type="NCBIfam" id="TIGR03804">
    <property type="entry name" value="para_beta_helix"/>
    <property type="match status" value="1"/>
</dbReference>
<dbReference type="SMART" id="SM00710">
    <property type="entry name" value="PbH1"/>
    <property type="match status" value="8"/>
</dbReference>
<dbReference type="STRING" id="1817867.A3F83_13580"/>
<evidence type="ECO:0000256" key="2">
    <source>
        <dbReference type="ARBA" id="ARBA00022737"/>
    </source>
</evidence>
<evidence type="ECO:0000313" key="7">
    <source>
        <dbReference type="Proteomes" id="UP000179129"/>
    </source>
</evidence>
<keyword evidence="2" id="KW-0677">Repeat</keyword>
<comment type="pathway">
    <text evidence="1">Protein modification; protein ubiquitination.</text>
</comment>
<evidence type="ECO:0000256" key="1">
    <source>
        <dbReference type="ARBA" id="ARBA00004906"/>
    </source>
</evidence>
<protein>
    <recommendedName>
        <fullName evidence="5">Right handed beta helix domain-containing protein</fullName>
    </recommendedName>
</protein>
<proteinExistence type="predicted"/>
<feature type="domain" description="Right handed beta helix" evidence="5">
    <location>
        <begin position="350"/>
        <end position="423"/>
    </location>
</feature>